<dbReference type="Proteomes" id="UP000298021">
    <property type="component" value="Unassembled WGS sequence"/>
</dbReference>
<evidence type="ECO:0000313" key="2">
    <source>
        <dbReference type="Proteomes" id="UP000298021"/>
    </source>
</evidence>
<sequence>MRRFKLFNQDYELVAIARDQSKANLGKIAVYRTVGTQDYYSMPLLELASYFDSQKINNTDLNRKVELFKERFVGRTDVYAKRYFNANVK</sequence>
<name>A0A4Z0JNJ7_9LACO</name>
<protein>
    <submittedName>
        <fullName evidence="1">Uncharacterized protein</fullName>
    </submittedName>
</protein>
<evidence type="ECO:0000313" key="1">
    <source>
        <dbReference type="EMBL" id="TGD24656.1"/>
    </source>
</evidence>
<reference evidence="1 2" key="1">
    <citation type="submission" date="2018-10" db="EMBL/GenBank/DDBJ databases">
        <title>Lactobacillus sp. R7 and Lactobacillus sp. R19 isolated from fermented mustard green product of Taiwan.</title>
        <authorList>
            <person name="Lin S.-T."/>
        </authorList>
    </citation>
    <scope>NUCLEOTIDE SEQUENCE [LARGE SCALE GENOMIC DNA]</scope>
    <source>
        <strain evidence="1 2">BCRC 81127</strain>
    </source>
</reference>
<dbReference type="RefSeq" id="WP_135371401.1">
    <property type="nucleotide sequence ID" value="NZ_RKLY01000004.1"/>
</dbReference>
<proteinExistence type="predicted"/>
<gene>
    <name evidence="1" type="ORF">EGT49_02590</name>
</gene>
<comment type="caution">
    <text evidence="1">The sequence shown here is derived from an EMBL/GenBank/DDBJ whole genome shotgun (WGS) entry which is preliminary data.</text>
</comment>
<dbReference type="OrthoDB" id="9802848at2"/>
<organism evidence="1 2">
    <name type="scientific">Companilactobacillus suantsaicola</name>
    <dbReference type="NCBI Taxonomy" id="2487723"/>
    <lineage>
        <taxon>Bacteria</taxon>
        <taxon>Bacillati</taxon>
        <taxon>Bacillota</taxon>
        <taxon>Bacilli</taxon>
        <taxon>Lactobacillales</taxon>
        <taxon>Lactobacillaceae</taxon>
        <taxon>Companilactobacillus</taxon>
    </lineage>
</organism>
<dbReference type="EMBL" id="RKLY01000004">
    <property type="protein sequence ID" value="TGD24656.1"/>
    <property type="molecule type" value="Genomic_DNA"/>
</dbReference>
<keyword evidence="2" id="KW-1185">Reference proteome</keyword>
<accession>A0A4Z0JNJ7</accession>
<dbReference type="AlphaFoldDB" id="A0A4Z0JNJ7"/>